<keyword evidence="7 9" id="KW-0687">Ribonucleoprotein</keyword>
<sequence length="226" mass="24336">MPRYYCDYCDTHLTHDSPSVRKQHCAGYKHKANVRQYYQQFEEQQTQSLIDQKVKEHLGQTAAALAQQQVGGAVYSHLSSLGGQYKPMPAPGLLRPPVLATVRPPVLPPPAGGPSPGYGGAPPSYRPPVALPPGSAPTQYYSSNGPSQMQYSTSNGAPQYSVNNSSVPQSYSSSSTGAQSQYMTNMNGGQAQYQSSSGGSQEQQYSNGPTRVPLPSTYNQGPVYQR</sequence>
<protein>
    <recommendedName>
        <fullName evidence="9">U1 small nuclear ribonucleoprotein C</fullName>
        <shortName evidence="9">U1 snRNP C</shortName>
        <shortName evidence="9">U1-C</shortName>
        <shortName evidence="9">U1C</shortName>
    </recommendedName>
</protein>
<keyword evidence="2 9" id="KW-0479">Metal-binding</keyword>
<dbReference type="EMBL" id="CM026422">
    <property type="protein sequence ID" value="KAG0587668.1"/>
    <property type="molecule type" value="Genomic_DNA"/>
</dbReference>
<organism evidence="12 13">
    <name type="scientific">Ceratodon purpureus</name>
    <name type="common">Fire moss</name>
    <name type="synonym">Dicranum purpureum</name>
    <dbReference type="NCBI Taxonomy" id="3225"/>
    <lineage>
        <taxon>Eukaryota</taxon>
        <taxon>Viridiplantae</taxon>
        <taxon>Streptophyta</taxon>
        <taxon>Embryophyta</taxon>
        <taxon>Bryophyta</taxon>
        <taxon>Bryophytina</taxon>
        <taxon>Bryopsida</taxon>
        <taxon>Dicranidae</taxon>
        <taxon>Pseudoditrichales</taxon>
        <taxon>Ditrichaceae</taxon>
        <taxon>Ceratodon</taxon>
    </lineage>
</organism>
<evidence type="ECO:0000256" key="10">
    <source>
        <dbReference type="SAM" id="MobiDB-lite"/>
    </source>
</evidence>
<dbReference type="PIRSF" id="PIRSF037969">
    <property type="entry name" value="U1_snRNP-C"/>
    <property type="match status" value="1"/>
</dbReference>
<evidence type="ECO:0000256" key="5">
    <source>
        <dbReference type="ARBA" id="ARBA00022884"/>
    </source>
</evidence>
<evidence type="ECO:0000259" key="11">
    <source>
        <dbReference type="PROSITE" id="PS50171"/>
    </source>
</evidence>
<keyword evidence="3 9" id="KW-0863">Zinc-finger</keyword>
<evidence type="ECO:0000256" key="3">
    <source>
        <dbReference type="ARBA" id="ARBA00022771"/>
    </source>
</evidence>
<evidence type="ECO:0000313" key="12">
    <source>
        <dbReference type="EMBL" id="KAG0587668.1"/>
    </source>
</evidence>
<evidence type="ECO:0000256" key="6">
    <source>
        <dbReference type="ARBA" id="ARBA00023242"/>
    </source>
</evidence>
<dbReference type="InterPro" id="IPR036236">
    <property type="entry name" value="Znf_C2H2_sf"/>
</dbReference>
<dbReference type="SMART" id="SM00451">
    <property type="entry name" value="ZnF_U1"/>
    <property type="match status" value="1"/>
</dbReference>
<dbReference type="GO" id="GO:0000243">
    <property type="term" value="C:commitment complex"/>
    <property type="evidence" value="ECO:0007669"/>
    <property type="project" value="UniProtKB-UniRule"/>
</dbReference>
<evidence type="ECO:0000313" key="13">
    <source>
        <dbReference type="Proteomes" id="UP000822688"/>
    </source>
</evidence>
<dbReference type="GO" id="GO:0000387">
    <property type="term" value="P:spliceosomal snRNP assembly"/>
    <property type="evidence" value="ECO:0007669"/>
    <property type="project" value="UniProtKB-UniRule"/>
</dbReference>
<comment type="subunit">
    <text evidence="8">Component of the U1 snRNP. The U1 snRNP is composed of the U1 snRNA and the 7 core Sm proteins SNRPB, SNRPD1, SNRPD2, SNRPD3, SNRPE, SNRPF and SNRPG that assemble in a heptameric protein ring on the Sm site of the small nuclear RNA to form the core snRNP, and at least 3 U1 snRNP-specific proteins SNRNP70/U1-70K, SNRPA/U1-A and SNRPC/U1-C. SNRPC/U1-C interacts with U1 snRNA and the 5' splice-site region of the pre-mRNA. Interacts (via N-terminus) with TIA1 (via C-terminus); thereby promoting spliceosomal U1 snRNP recruitment to 5' splice sites.</text>
</comment>
<dbReference type="GO" id="GO:0030619">
    <property type="term" value="F:U1 snRNA binding"/>
    <property type="evidence" value="ECO:0007669"/>
    <property type="project" value="UniProtKB-UniRule"/>
</dbReference>
<gene>
    <name evidence="12" type="ORF">KC19_2G182000</name>
</gene>
<comment type="subcellular location">
    <subcellularLocation>
        <location evidence="1 9">Nucleus</location>
    </subcellularLocation>
</comment>
<evidence type="ECO:0000256" key="9">
    <source>
        <dbReference type="HAMAP-Rule" id="MF_03153"/>
    </source>
</evidence>
<evidence type="ECO:0000256" key="1">
    <source>
        <dbReference type="ARBA" id="ARBA00004123"/>
    </source>
</evidence>
<evidence type="ECO:0000256" key="8">
    <source>
        <dbReference type="ARBA" id="ARBA00046357"/>
    </source>
</evidence>
<dbReference type="InterPro" id="IPR017340">
    <property type="entry name" value="U1_snRNP-C"/>
</dbReference>
<feature type="compositionally biased region" description="Low complexity" evidence="10">
    <location>
        <begin position="159"/>
        <end position="208"/>
    </location>
</feature>
<dbReference type="Pfam" id="PF06220">
    <property type="entry name" value="zf-U1"/>
    <property type="match status" value="1"/>
</dbReference>
<keyword evidence="5 9" id="KW-0694">RNA-binding</keyword>
<dbReference type="SUPFAM" id="SSF57667">
    <property type="entry name" value="beta-beta-alpha zinc fingers"/>
    <property type="match status" value="1"/>
</dbReference>
<evidence type="ECO:0000256" key="4">
    <source>
        <dbReference type="ARBA" id="ARBA00022833"/>
    </source>
</evidence>
<keyword evidence="4 9" id="KW-0862">Zinc</keyword>
<dbReference type="FunFam" id="3.30.160.60:FF:000059">
    <property type="entry name" value="U1 small nuclear ribonucleoprotein C"/>
    <property type="match status" value="1"/>
</dbReference>
<dbReference type="GO" id="GO:0030627">
    <property type="term" value="F:pre-mRNA 5'-splice site binding"/>
    <property type="evidence" value="ECO:0007669"/>
    <property type="project" value="InterPro"/>
</dbReference>
<comment type="similarity">
    <text evidence="9">Belongs to the U1 small nuclear ribonucleoprotein C family.</text>
</comment>
<comment type="caution">
    <text evidence="12">The sequence shown here is derived from an EMBL/GenBank/DDBJ whole genome shotgun (WGS) entry which is preliminary data.</text>
</comment>
<dbReference type="GO" id="GO:0008270">
    <property type="term" value="F:zinc ion binding"/>
    <property type="evidence" value="ECO:0007669"/>
    <property type="project" value="UniProtKB-UniRule"/>
</dbReference>
<dbReference type="InterPro" id="IPR013085">
    <property type="entry name" value="U1-CZ_Znf_C2H2"/>
</dbReference>
<accession>A0A8T0IY30</accession>
<dbReference type="HAMAP" id="MF_03153">
    <property type="entry name" value="U1_C"/>
    <property type="match status" value="1"/>
</dbReference>
<dbReference type="GO" id="GO:0071004">
    <property type="term" value="C:U2-type prespliceosome"/>
    <property type="evidence" value="ECO:0007669"/>
    <property type="project" value="UniProtKB-UniRule"/>
</dbReference>
<dbReference type="InterPro" id="IPR000690">
    <property type="entry name" value="Matrin/U1-C_Znf_C2H2"/>
</dbReference>
<dbReference type="Proteomes" id="UP000822688">
    <property type="component" value="Chromosome 2"/>
</dbReference>
<evidence type="ECO:0000256" key="7">
    <source>
        <dbReference type="ARBA" id="ARBA00023274"/>
    </source>
</evidence>
<dbReference type="PANTHER" id="PTHR31148">
    <property type="entry name" value="U1 SMALL NUCLEAR RIBONUCLEOPROTEIN C"/>
    <property type="match status" value="1"/>
</dbReference>
<feature type="domain" description="Matrin-type" evidence="11">
    <location>
        <begin position="4"/>
        <end position="36"/>
    </location>
</feature>
<comment type="subunit">
    <text evidence="9">U1 snRNP is composed of the 7 core Sm proteins B/B', D1, D2, D3, E, F and G that assemble in a heptameric protein ring on the Sm site of the small nuclear RNA to form the core snRNP, and at least 3 U1 snRNP-specific proteins U1-70K, U1-A and U1-C. U1-C interacts with U1 snRNA and the 5' splice-site region of the pre-mRNA.</text>
</comment>
<reference evidence="12" key="1">
    <citation type="submission" date="2020-06" db="EMBL/GenBank/DDBJ databases">
        <title>WGS assembly of Ceratodon purpureus strain R40.</title>
        <authorList>
            <person name="Carey S.B."/>
            <person name="Jenkins J."/>
            <person name="Shu S."/>
            <person name="Lovell J.T."/>
            <person name="Sreedasyam A."/>
            <person name="Maumus F."/>
            <person name="Tiley G.P."/>
            <person name="Fernandez-Pozo N."/>
            <person name="Barry K."/>
            <person name="Chen C."/>
            <person name="Wang M."/>
            <person name="Lipzen A."/>
            <person name="Daum C."/>
            <person name="Saski C.A."/>
            <person name="Payton A.C."/>
            <person name="Mcbreen J.C."/>
            <person name="Conrad R.E."/>
            <person name="Kollar L.M."/>
            <person name="Olsson S."/>
            <person name="Huttunen S."/>
            <person name="Landis J.B."/>
            <person name="Wickett N.J."/>
            <person name="Johnson M.G."/>
            <person name="Rensing S.A."/>
            <person name="Grimwood J."/>
            <person name="Schmutz J."/>
            <person name="Mcdaniel S.F."/>
        </authorList>
    </citation>
    <scope>NUCLEOTIDE SEQUENCE</scope>
    <source>
        <strain evidence="12">R40</strain>
    </source>
</reference>
<keyword evidence="6 9" id="KW-0539">Nucleus</keyword>
<name>A0A8T0IY30_CERPU</name>
<dbReference type="Gene3D" id="3.30.160.60">
    <property type="entry name" value="Classic Zinc Finger"/>
    <property type="match status" value="1"/>
</dbReference>
<feature type="compositionally biased region" description="Polar residues" evidence="10">
    <location>
        <begin position="136"/>
        <end position="158"/>
    </location>
</feature>
<dbReference type="GO" id="GO:0000395">
    <property type="term" value="P:mRNA 5'-splice site recognition"/>
    <property type="evidence" value="ECO:0007669"/>
    <property type="project" value="UniProtKB-UniRule"/>
</dbReference>
<keyword evidence="13" id="KW-1185">Reference proteome</keyword>
<dbReference type="InterPro" id="IPR003604">
    <property type="entry name" value="Matrin/U1-like-C_Znf_C2H2"/>
</dbReference>
<feature type="compositionally biased region" description="Polar residues" evidence="10">
    <location>
        <begin position="216"/>
        <end position="226"/>
    </location>
</feature>
<feature type="region of interest" description="Disordered" evidence="10">
    <location>
        <begin position="105"/>
        <end position="226"/>
    </location>
</feature>
<feature type="compositionally biased region" description="Pro residues" evidence="10">
    <location>
        <begin position="124"/>
        <end position="135"/>
    </location>
</feature>
<comment type="function">
    <text evidence="9">Component of the spliceosomal U1 snRNP, which is essential for recognition of the pre-mRNA 5' splice-site and the subsequent assembly of the spliceosome. U1-C is directly involved in initial 5' splice-site recognition for both constitutive and regulated alternative splicing. The interaction with the 5' splice-site seems to precede base-pairing between the pre-mRNA and the U1 snRNA. Stimulates commitment or early (E) complex formation by stabilizing the base pairing of the 5' end of the U1 snRNA and the 5' splice-site region.</text>
</comment>
<proteinExistence type="inferred from homology"/>
<evidence type="ECO:0000256" key="2">
    <source>
        <dbReference type="ARBA" id="ARBA00022723"/>
    </source>
</evidence>
<dbReference type="PROSITE" id="PS50171">
    <property type="entry name" value="ZF_MATRIN"/>
    <property type="match status" value="1"/>
</dbReference>
<dbReference type="PANTHER" id="PTHR31148:SF1">
    <property type="entry name" value="U1 SMALL NUCLEAR RIBONUCLEOPROTEIN C"/>
    <property type="match status" value="1"/>
</dbReference>
<dbReference type="AlphaFoldDB" id="A0A8T0IY30"/>
<dbReference type="GO" id="GO:0005685">
    <property type="term" value="C:U1 snRNP"/>
    <property type="evidence" value="ECO:0007669"/>
    <property type="project" value="UniProtKB-UniRule"/>
</dbReference>
<dbReference type="GO" id="GO:0003729">
    <property type="term" value="F:mRNA binding"/>
    <property type="evidence" value="ECO:0007669"/>
    <property type="project" value="UniProtKB-UniRule"/>
</dbReference>